<accession>A0A834NE58</accession>
<proteinExistence type="predicted"/>
<organism evidence="1 2">
    <name type="scientific">Vespula germanica</name>
    <name type="common">German yellow jacket</name>
    <name type="synonym">Paravespula germanica</name>
    <dbReference type="NCBI Taxonomy" id="30212"/>
    <lineage>
        <taxon>Eukaryota</taxon>
        <taxon>Metazoa</taxon>
        <taxon>Ecdysozoa</taxon>
        <taxon>Arthropoda</taxon>
        <taxon>Hexapoda</taxon>
        <taxon>Insecta</taxon>
        <taxon>Pterygota</taxon>
        <taxon>Neoptera</taxon>
        <taxon>Endopterygota</taxon>
        <taxon>Hymenoptera</taxon>
        <taxon>Apocrita</taxon>
        <taxon>Aculeata</taxon>
        <taxon>Vespoidea</taxon>
        <taxon>Vespidae</taxon>
        <taxon>Vespinae</taxon>
        <taxon>Vespula</taxon>
    </lineage>
</organism>
<sequence>MCYVFVTLTKCDPRRFNVPGFALGSCKDDTSMEFNNPQLVRIIEVVGIIKSNLIGYWTSLFQRRSPFTFRDNPLFRHVIQVLIKGTANFRGKETRKKAEGKQADRQVSKNLENIAAHNLRHTYSRMKGSDIRLNLNDSRWTAMSTRSTPYRTMISNRLSRVRLYKP</sequence>
<dbReference type="Proteomes" id="UP000617340">
    <property type="component" value="Unassembled WGS sequence"/>
</dbReference>
<dbReference type="EMBL" id="JACSDZ010000004">
    <property type="protein sequence ID" value="KAF7405635.1"/>
    <property type="molecule type" value="Genomic_DNA"/>
</dbReference>
<reference evidence="1" key="1">
    <citation type="journal article" date="2020" name="G3 (Bethesda)">
        <title>High-Quality Assemblies for Three Invasive Social Wasps from the &lt;i&gt;Vespula&lt;/i&gt; Genus.</title>
        <authorList>
            <person name="Harrop T.W.R."/>
            <person name="Guhlin J."/>
            <person name="McLaughlin G.M."/>
            <person name="Permina E."/>
            <person name="Stockwell P."/>
            <person name="Gilligan J."/>
            <person name="Le Lec M.F."/>
            <person name="Gruber M.A.M."/>
            <person name="Quinn O."/>
            <person name="Lovegrove M."/>
            <person name="Duncan E.J."/>
            <person name="Remnant E.J."/>
            <person name="Van Eeckhoven J."/>
            <person name="Graham B."/>
            <person name="Knapp R.A."/>
            <person name="Langford K.W."/>
            <person name="Kronenberg Z."/>
            <person name="Press M.O."/>
            <person name="Eacker S.M."/>
            <person name="Wilson-Rankin E.E."/>
            <person name="Purcell J."/>
            <person name="Lester P.J."/>
            <person name="Dearden P.K."/>
        </authorList>
    </citation>
    <scope>NUCLEOTIDE SEQUENCE</scope>
    <source>
        <strain evidence="1">Linc-1</strain>
    </source>
</reference>
<comment type="caution">
    <text evidence="1">The sequence shown here is derived from an EMBL/GenBank/DDBJ whole genome shotgun (WGS) entry which is preliminary data.</text>
</comment>
<protein>
    <submittedName>
        <fullName evidence="1">Uncharacterized protein</fullName>
    </submittedName>
</protein>
<evidence type="ECO:0000313" key="2">
    <source>
        <dbReference type="Proteomes" id="UP000617340"/>
    </source>
</evidence>
<name>A0A834NE58_VESGE</name>
<evidence type="ECO:0000313" key="1">
    <source>
        <dbReference type="EMBL" id="KAF7405635.1"/>
    </source>
</evidence>
<dbReference type="AlphaFoldDB" id="A0A834NE58"/>
<gene>
    <name evidence="1" type="ORF">HZH68_005004</name>
</gene>
<keyword evidence="2" id="KW-1185">Reference proteome</keyword>